<dbReference type="Proteomes" id="UP000256328">
    <property type="component" value="Unassembled WGS sequence"/>
</dbReference>
<protein>
    <submittedName>
        <fullName evidence="2">Uncharacterized protein</fullName>
    </submittedName>
</protein>
<evidence type="ECO:0000313" key="3">
    <source>
        <dbReference type="Proteomes" id="UP000256328"/>
    </source>
</evidence>
<evidence type="ECO:0000256" key="1">
    <source>
        <dbReference type="SAM" id="MobiDB-lite"/>
    </source>
</evidence>
<sequence>MSQASRVRGQEKRRKGWLDEGRGRRVFESFQQVSLDAAESSAPTGFGNSARQEPPRSCVGLGRPDAPRNDRVRVHFLDCPAQKRCLSDFPSDEPAGCQILRVSRPFEDAQQKTGQSPNRTMPPFGGWQLALGVEAAGRLVQHALLACPAGGAPR</sequence>
<organism evidence="2 3">
    <name type="scientific">Coleophoma crateriformis</name>
    <dbReference type="NCBI Taxonomy" id="565419"/>
    <lineage>
        <taxon>Eukaryota</taxon>
        <taxon>Fungi</taxon>
        <taxon>Dikarya</taxon>
        <taxon>Ascomycota</taxon>
        <taxon>Pezizomycotina</taxon>
        <taxon>Leotiomycetes</taxon>
        <taxon>Helotiales</taxon>
        <taxon>Dermateaceae</taxon>
        <taxon>Coleophoma</taxon>
    </lineage>
</organism>
<dbReference type="EMBL" id="PDLN01000019">
    <property type="protein sequence ID" value="RDW60103.1"/>
    <property type="molecule type" value="Genomic_DNA"/>
</dbReference>
<feature type="compositionally biased region" description="Polar residues" evidence="1">
    <location>
        <begin position="41"/>
        <end position="51"/>
    </location>
</feature>
<reference evidence="2 3" key="1">
    <citation type="journal article" date="2018" name="IMA Fungus">
        <title>IMA Genome-F 9: Draft genome sequence of Annulohypoxylon stygium, Aspergillus mulundensis, Berkeleyomyces basicola (syn. Thielaviopsis basicola), Ceratocystis smalleyi, two Cercospora beticola strains, Coleophoma cylindrospora, Fusarium fracticaudum, Phialophora cf. hyalina, and Morchella septimelata.</title>
        <authorList>
            <person name="Wingfield B.D."/>
            <person name="Bills G.F."/>
            <person name="Dong Y."/>
            <person name="Huang W."/>
            <person name="Nel W.J."/>
            <person name="Swalarsk-Parry B.S."/>
            <person name="Vaghefi N."/>
            <person name="Wilken P.M."/>
            <person name="An Z."/>
            <person name="de Beer Z.W."/>
            <person name="De Vos L."/>
            <person name="Chen L."/>
            <person name="Duong T.A."/>
            <person name="Gao Y."/>
            <person name="Hammerbacher A."/>
            <person name="Kikkert J.R."/>
            <person name="Li Y."/>
            <person name="Li H."/>
            <person name="Li K."/>
            <person name="Li Q."/>
            <person name="Liu X."/>
            <person name="Ma X."/>
            <person name="Naidoo K."/>
            <person name="Pethybridge S.J."/>
            <person name="Sun J."/>
            <person name="Steenkamp E.T."/>
            <person name="van der Nest M.A."/>
            <person name="van Wyk S."/>
            <person name="Wingfield M.J."/>
            <person name="Xiong C."/>
            <person name="Yue Q."/>
            <person name="Zhang X."/>
        </authorList>
    </citation>
    <scope>NUCLEOTIDE SEQUENCE [LARGE SCALE GENOMIC DNA]</scope>
    <source>
        <strain evidence="2 3">BP5796</strain>
    </source>
</reference>
<dbReference type="AlphaFoldDB" id="A0A3D8QE30"/>
<accession>A0A3D8QE30</accession>
<feature type="region of interest" description="Disordered" evidence="1">
    <location>
        <begin position="37"/>
        <end position="65"/>
    </location>
</feature>
<evidence type="ECO:0000313" key="2">
    <source>
        <dbReference type="EMBL" id="RDW60103.1"/>
    </source>
</evidence>
<name>A0A3D8QE30_9HELO</name>
<gene>
    <name evidence="2" type="ORF">BP5796_11709</name>
</gene>
<proteinExistence type="predicted"/>
<comment type="caution">
    <text evidence="2">The sequence shown here is derived from an EMBL/GenBank/DDBJ whole genome shotgun (WGS) entry which is preliminary data.</text>
</comment>
<keyword evidence="3" id="KW-1185">Reference proteome</keyword>
<feature type="region of interest" description="Disordered" evidence="1">
    <location>
        <begin position="1"/>
        <end position="21"/>
    </location>
</feature>